<feature type="domain" description="Ankyrin repeat" evidence="10">
    <location>
        <begin position="173"/>
        <end position="643"/>
    </location>
</feature>
<evidence type="ECO:0000256" key="5">
    <source>
        <dbReference type="ARBA" id="ARBA00023136"/>
    </source>
</evidence>
<evidence type="ECO:0000256" key="9">
    <source>
        <dbReference type="SAM" id="MobiDB-lite"/>
    </source>
</evidence>
<keyword evidence="6" id="KW-0143">Chaperone</keyword>
<dbReference type="Pfam" id="PF11904">
    <property type="entry name" value="ANKRD13_C"/>
    <property type="match status" value="1"/>
</dbReference>
<dbReference type="EMBL" id="JAKCXM010000066">
    <property type="protein sequence ID" value="KAJ0404264.1"/>
    <property type="molecule type" value="Genomic_DNA"/>
</dbReference>
<dbReference type="AlphaFoldDB" id="A0AAD5LMZ3"/>
<protein>
    <recommendedName>
        <fullName evidence="10">Ankyrin repeat domain-containing protein</fullName>
    </recommendedName>
</protein>
<evidence type="ECO:0000313" key="12">
    <source>
        <dbReference type="Proteomes" id="UP001209570"/>
    </source>
</evidence>
<dbReference type="SUPFAM" id="SSF48403">
    <property type="entry name" value="Ankyrin repeat"/>
    <property type="match status" value="1"/>
</dbReference>
<keyword evidence="4 8" id="KW-0040">ANK repeat</keyword>
<evidence type="ECO:0000256" key="7">
    <source>
        <dbReference type="ARBA" id="ARBA00037107"/>
    </source>
</evidence>
<comment type="caution">
    <text evidence="11">The sequence shown here is derived from an EMBL/GenBank/DDBJ whole genome shotgun (WGS) entry which is preliminary data.</text>
</comment>
<dbReference type="PROSITE" id="PS50088">
    <property type="entry name" value="ANK_REPEAT"/>
    <property type="match status" value="1"/>
</dbReference>
<dbReference type="InterPro" id="IPR021832">
    <property type="entry name" value="ANKRD13"/>
</dbReference>
<proteinExistence type="predicted"/>
<dbReference type="GO" id="GO:0005789">
    <property type="term" value="C:endoplasmic reticulum membrane"/>
    <property type="evidence" value="ECO:0007669"/>
    <property type="project" value="UniProtKB-SubCell"/>
</dbReference>
<evidence type="ECO:0000256" key="2">
    <source>
        <dbReference type="ARBA" id="ARBA00022737"/>
    </source>
</evidence>
<evidence type="ECO:0000313" key="11">
    <source>
        <dbReference type="EMBL" id="KAJ0404264.1"/>
    </source>
</evidence>
<dbReference type="Proteomes" id="UP001209570">
    <property type="component" value="Unassembled WGS sequence"/>
</dbReference>
<dbReference type="InterPro" id="IPR036770">
    <property type="entry name" value="Ankyrin_rpt-contain_sf"/>
</dbReference>
<evidence type="ECO:0000256" key="8">
    <source>
        <dbReference type="PROSITE-ProRule" id="PRU00023"/>
    </source>
</evidence>
<dbReference type="InterPro" id="IPR055285">
    <property type="entry name" value="ANKRD13_C"/>
</dbReference>
<accession>A0AAD5LMZ3</accession>
<dbReference type="InterPro" id="IPR036598">
    <property type="entry name" value="GOLD_dom_sf"/>
</dbReference>
<keyword evidence="12" id="KW-1185">Reference proteome</keyword>
<evidence type="ECO:0000259" key="10">
    <source>
        <dbReference type="Pfam" id="PF11904"/>
    </source>
</evidence>
<name>A0AAD5LMZ3_PYTIN</name>
<dbReference type="Gene3D" id="1.25.40.20">
    <property type="entry name" value="Ankyrin repeat-containing domain"/>
    <property type="match status" value="1"/>
</dbReference>
<evidence type="ECO:0000256" key="6">
    <source>
        <dbReference type="ARBA" id="ARBA00023186"/>
    </source>
</evidence>
<feature type="region of interest" description="Disordered" evidence="9">
    <location>
        <begin position="459"/>
        <end position="495"/>
    </location>
</feature>
<evidence type="ECO:0000256" key="4">
    <source>
        <dbReference type="ARBA" id="ARBA00023043"/>
    </source>
</evidence>
<dbReference type="PROSITE" id="PS50297">
    <property type="entry name" value="ANK_REP_REGION"/>
    <property type="match status" value="1"/>
</dbReference>
<sequence>MAMRDVPLPPLHAAIWDGDVERVREILHEYAAKAGACAEPGSSVAELLERRDAHGHSPLHLAVRVMQPAQREIVQLLLVHGARVGARSLLGWSCLQDAALCDDEFLLAQLFLRGERQLWAQVATYQDSFLDALERLPDFEMEIAIETYSWVPGVSTMLPSQLNRLWKRGSQLRVDCTTLGLERLQLRHGTRISHVFTGRDDRRALVLNHDTQTLCDVTKALSATSTLSKMDLGLHLLLTKEQSSMAIDSSQLEFRKVKDVATIKTKRKHGDARRVSPWSGAKYEMKHLTARFEFRAPVNPRRVQRNFASQDIETAERALGSWQTFVDDLAGSSSTTSSAKRPQDASGGLSSHASAPVSSPHGAQEIWLAKGQKVEMHLDVLAGDTVGWDFRCKSKEFSFSAVFYHDDRAQPVCRSDGVKNTAIVGAFTAESNGGFVLSWTNTQRGFSLDKRGIRLLYSVSHTRPPTEQARSNQQDEATSDASPRSAQRQLSSENDEELALCRRFLRPEHIPNAMTTTVSLRDYAAGPSPPESTSTSLSKRAPPSAADASTAHYKNTFRSLTLLPTTKRFRKSCDAKLFMAQDFPIQTQDFLPILEFLSQTGEQVKSMADFFRMKLPPGFPVRFELPMMFTVRAAYTFQKAELRTDIDPSLFTLPANYAAVDSIKDVLPQQTTTR</sequence>
<feature type="region of interest" description="Disordered" evidence="9">
    <location>
        <begin position="333"/>
        <end position="358"/>
    </location>
</feature>
<keyword evidence="3" id="KW-0256">Endoplasmic reticulum</keyword>
<feature type="compositionally biased region" description="Polar residues" evidence="9">
    <location>
        <begin position="459"/>
        <end position="492"/>
    </location>
</feature>
<feature type="repeat" description="ANK" evidence="8">
    <location>
        <begin position="54"/>
        <end position="89"/>
    </location>
</feature>
<gene>
    <name evidence="11" type="ORF">P43SY_000664</name>
</gene>
<reference evidence="11" key="1">
    <citation type="submission" date="2021-12" db="EMBL/GenBank/DDBJ databases">
        <title>Prjna785345.</title>
        <authorList>
            <person name="Rujirawat T."/>
            <person name="Krajaejun T."/>
        </authorList>
    </citation>
    <scope>NUCLEOTIDE SEQUENCE</scope>
    <source>
        <strain evidence="11">Pi057C3</strain>
    </source>
</reference>
<dbReference type="PANTHER" id="PTHR12447:SF25">
    <property type="entry name" value="ANKYRIN REPEAT DOMAIN-CONTAINING PROTEIN 13C"/>
    <property type="match status" value="1"/>
</dbReference>
<feature type="region of interest" description="Disordered" evidence="9">
    <location>
        <begin position="522"/>
        <end position="550"/>
    </location>
</feature>
<keyword evidence="5" id="KW-0472">Membrane</keyword>
<dbReference type="Pfam" id="PF00023">
    <property type="entry name" value="Ank"/>
    <property type="match status" value="1"/>
</dbReference>
<comment type="function">
    <text evidence="7">Acts as a molecular chaperone for G protein-coupled receptors, regulating their biogenesis and exit from the ER.</text>
</comment>
<evidence type="ECO:0000256" key="1">
    <source>
        <dbReference type="ARBA" id="ARBA00004586"/>
    </source>
</evidence>
<evidence type="ECO:0000256" key="3">
    <source>
        <dbReference type="ARBA" id="ARBA00022824"/>
    </source>
</evidence>
<dbReference type="SUPFAM" id="SSF101576">
    <property type="entry name" value="Supernatant protein factor (SPF), C-terminal domain"/>
    <property type="match status" value="1"/>
</dbReference>
<comment type="subcellular location">
    <subcellularLocation>
        <location evidence="1">Endoplasmic reticulum membrane</location>
    </subcellularLocation>
</comment>
<keyword evidence="2" id="KW-0677">Repeat</keyword>
<organism evidence="11 12">
    <name type="scientific">Pythium insidiosum</name>
    <name type="common">Pythiosis disease agent</name>
    <dbReference type="NCBI Taxonomy" id="114742"/>
    <lineage>
        <taxon>Eukaryota</taxon>
        <taxon>Sar</taxon>
        <taxon>Stramenopiles</taxon>
        <taxon>Oomycota</taxon>
        <taxon>Peronosporomycetes</taxon>
        <taxon>Pythiales</taxon>
        <taxon>Pythiaceae</taxon>
        <taxon>Pythium</taxon>
    </lineage>
</organism>
<dbReference type="Gene3D" id="2.60.120.680">
    <property type="entry name" value="GOLD domain"/>
    <property type="match status" value="1"/>
</dbReference>
<dbReference type="PANTHER" id="PTHR12447">
    <property type="entry name" value="ANKYRIN REPEAT DOMAIN-CONTAINING PROTEIN 13"/>
    <property type="match status" value="1"/>
</dbReference>
<dbReference type="InterPro" id="IPR002110">
    <property type="entry name" value="Ankyrin_rpt"/>
</dbReference>